<organism evidence="8 9">
    <name type="scientific">Pieris macdunnoughi</name>
    <dbReference type="NCBI Taxonomy" id="345717"/>
    <lineage>
        <taxon>Eukaryota</taxon>
        <taxon>Metazoa</taxon>
        <taxon>Ecdysozoa</taxon>
        <taxon>Arthropoda</taxon>
        <taxon>Hexapoda</taxon>
        <taxon>Insecta</taxon>
        <taxon>Pterygota</taxon>
        <taxon>Neoptera</taxon>
        <taxon>Endopterygota</taxon>
        <taxon>Lepidoptera</taxon>
        <taxon>Glossata</taxon>
        <taxon>Ditrysia</taxon>
        <taxon>Papilionoidea</taxon>
        <taxon>Pieridae</taxon>
        <taxon>Pierinae</taxon>
        <taxon>Pieris</taxon>
    </lineage>
</organism>
<dbReference type="PROSITE" id="PS00028">
    <property type="entry name" value="ZINC_FINGER_C2H2_1"/>
    <property type="match status" value="14"/>
</dbReference>
<feature type="domain" description="C2H2-type" evidence="7">
    <location>
        <begin position="761"/>
        <end position="788"/>
    </location>
</feature>
<dbReference type="SUPFAM" id="SSF57667">
    <property type="entry name" value="beta-beta-alpha zinc fingers"/>
    <property type="match status" value="8"/>
</dbReference>
<keyword evidence="2" id="KW-0677">Repeat</keyword>
<dbReference type="PANTHER" id="PTHR24379:SF121">
    <property type="entry name" value="C2H2-TYPE DOMAIN-CONTAINING PROTEIN"/>
    <property type="match status" value="1"/>
</dbReference>
<dbReference type="Pfam" id="PF13912">
    <property type="entry name" value="zf-C2H2_6"/>
    <property type="match status" value="1"/>
</dbReference>
<dbReference type="GO" id="GO:0008270">
    <property type="term" value="F:zinc ion binding"/>
    <property type="evidence" value="ECO:0007669"/>
    <property type="project" value="UniProtKB-KW"/>
</dbReference>
<feature type="compositionally biased region" description="Polar residues" evidence="6">
    <location>
        <begin position="383"/>
        <end position="393"/>
    </location>
</feature>
<dbReference type="EMBL" id="CAJOBZ010000031">
    <property type="protein sequence ID" value="CAF4888752.1"/>
    <property type="molecule type" value="Genomic_DNA"/>
</dbReference>
<dbReference type="Proteomes" id="UP000663880">
    <property type="component" value="Unassembled WGS sequence"/>
</dbReference>
<feature type="domain" description="C2H2-type" evidence="7">
    <location>
        <begin position="733"/>
        <end position="760"/>
    </location>
</feature>
<comment type="caution">
    <text evidence="8">The sequence shown here is derived from an EMBL/GenBank/DDBJ whole genome shotgun (WGS) entry which is preliminary data.</text>
</comment>
<dbReference type="Pfam" id="PF00096">
    <property type="entry name" value="zf-C2H2"/>
    <property type="match status" value="7"/>
</dbReference>
<evidence type="ECO:0000256" key="1">
    <source>
        <dbReference type="ARBA" id="ARBA00022723"/>
    </source>
</evidence>
<reference evidence="8" key="1">
    <citation type="submission" date="2021-02" db="EMBL/GenBank/DDBJ databases">
        <authorList>
            <person name="Steward A R."/>
        </authorList>
    </citation>
    <scope>NUCLEOTIDE SEQUENCE</scope>
</reference>
<evidence type="ECO:0000256" key="4">
    <source>
        <dbReference type="ARBA" id="ARBA00022833"/>
    </source>
</evidence>
<feature type="domain" description="C2H2-type" evidence="7">
    <location>
        <begin position="617"/>
        <end position="639"/>
    </location>
</feature>
<feature type="domain" description="C2H2-type" evidence="7">
    <location>
        <begin position="90"/>
        <end position="118"/>
    </location>
</feature>
<dbReference type="PANTHER" id="PTHR24379">
    <property type="entry name" value="KRAB AND ZINC FINGER DOMAIN-CONTAINING"/>
    <property type="match status" value="1"/>
</dbReference>
<feature type="domain" description="C2H2-type" evidence="7">
    <location>
        <begin position="355"/>
        <end position="383"/>
    </location>
</feature>
<feature type="domain" description="C2H2-type" evidence="7">
    <location>
        <begin position="496"/>
        <end position="524"/>
    </location>
</feature>
<name>A0A821UFL2_9NEOP</name>
<evidence type="ECO:0000313" key="8">
    <source>
        <dbReference type="EMBL" id="CAF4888752.1"/>
    </source>
</evidence>
<dbReference type="InterPro" id="IPR013087">
    <property type="entry name" value="Znf_C2H2_type"/>
</dbReference>
<feature type="domain" description="C2H2-type" evidence="7">
    <location>
        <begin position="704"/>
        <end position="732"/>
    </location>
</feature>
<keyword evidence="3 5" id="KW-0863">Zinc-finger</keyword>
<evidence type="ECO:0000259" key="7">
    <source>
        <dbReference type="PROSITE" id="PS50157"/>
    </source>
</evidence>
<evidence type="ECO:0000256" key="5">
    <source>
        <dbReference type="PROSITE-ProRule" id="PRU00042"/>
    </source>
</evidence>
<evidence type="ECO:0000313" key="9">
    <source>
        <dbReference type="Proteomes" id="UP000663880"/>
    </source>
</evidence>
<evidence type="ECO:0000256" key="3">
    <source>
        <dbReference type="ARBA" id="ARBA00022771"/>
    </source>
</evidence>
<feature type="domain" description="C2H2-type" evidence="7">
    <location>
        <begin position="297"/>
        <end position="325"/>
    </location>
</feature>
<proteinExistence type="predicted"/>
<feature type="domain" description="C2H2-type" evidence="7">
    <location>
        <begin position="210"/>
        <end position="237"/>
    </location>
</feature>
<keyword evidence="1" id="KW-0479">Metal-binding</keyword>
<gene>
    <name evidence="8" type="ORF">PMACD_LOCUS10261</name>
</gene>
<feature type="domain" description="C2H2-type" evidence="7">
    <location>
        <begin position="789"/>
        <end position="816"/>
    </location>
</feature>
<dbReference type="SMART" id="SM00355">
    <property type="entry name" value="ZnF_C2H2"/>
    <property type="match status" value="19"/>
</dbReference>
<evidence type="ECO:0000256" key="6">
    <source>
        <dbReference type="SAM" id="MobiDB-lite"/>
    </source>
</evidence>
<feature type="compositionally biased region" description="Basic residues" evidence="6">
    <location>
        <begin position="371"/>
        <end position="381"/>
    </location>
</feature>
<feature type="region of interest" description="Disordered" evidence="6">
    <location>
        <begin position="371"/>
        <end position="396"/>
    </location>
</feature>
<dbReference type="InterPro" id="IPR036236">
    <property type="entry name" value="Znf_C2H2_sf"/>
</dbReference>
<dbReference type="FunFam" id="3.30.160.60:FF:000065">
    <property type="entry name" value="B-cell CLL/lymphoma 6, member B"/>
    <property type="match status" value="1"/>
</dbReference>
<feature type="domain" description="C2H2-type" evidence="7">
    <location>
        <begin position="326"/>
        <end position="354"/>
    </location>
</feature>
<protein>
    <recommendedName>
        <fullName evidence="7">C2H2-type domain-containing protein</fullName>
    </recommendedName>
</protein>
<dbReference type="Gene3D" id="3.30.160.60">
    <property type="entry name" value="Classic Zinc Finger"/>
    <property type="match status" value="13"/>
</dbReference>
<sequence length="816" mass="95218">MPQTVHLFMRPERHMLKLCTLTTTHGVRRTGARKKRKRTFKEENESELCDNNIVYREKHVSEMQKQWHNLNILLTCSNITPFKDRNDAGYICAYCFKTFPDPNELRRHTHFDHVKEKPSYKAGSGMSSFVAFLDIVDLKCTICDKPMESINALTNHLVDDHYKEYYLDVTDYFQPFKLTNEQQINCCLCTAIFHNMKLLMQHMNEHYRNFICTICGAGFVNSFRLNRHETTHVKKKSSFPCRHCGQVFAAESKKKAHVNTEHKGVAGDSVCQICKARFKNYYQKTRHMAQVHNVEGIKCDMCEKKFNLKSNLMLHMRSVHLKERPYACSVCSMGFFIKRHMLGHYLATHTNERKFKCDICSKAYATQNSRRKHMKKNHGITKAKSQTGDVSKTSLKENSRSNIFEPIVNLKIGQEEEHSLSDIEDCEPKYLIYDEYRGKQDKGGKDEKSLSSKHLLTDDDVNETQEREIEKHRFNLRQIIKFTNATPIRTHNGVGYVCGFCHEQFPQPANLKKHTLAYHKQISELNFNGFGHKMSSYIVKLDITSLQCIICDKILNDVYELTSHLANEHNQKIHTDINNHIVPIKFESETLRCVICFLVFNKFKALLEHMNTHIKNYTCSECNAGFVNRARLNNHSKGHETGTFKCDWCPKVFTKARNMKLHEKIVHIRCGKVNKCGHCGDMFSTYRSKEKHIISVHGGRVETFKCQACSRTFSTKGALRTHTKRDHLFERRFACTLCEMKFFVKSELQDHMVKHTGVRTFECGVCHKTYGRQRTLRQHIRIHEGDRRFKCDYCGQAFIQKGTWRSHMRSKHGVEV</sequence>
<dbReference type="PROSITE" id="PS50157">
    <property type="entry name" value="ZINC_FINGER_C2H2_2"/>
    <property type="match status" value="13"/>
</dbReference>
<evidence type="ECO:0000256" key="2">
    <source>
        <dbReference type="ARBA" id="ARBA00022737"/>
    </source>
</evidence>
<dbReference type="AlphaFoldDB" id="A0A821UFL2"/>
<feature type="domain" description="C2H2-type" evidence="7">
    <location>
        <begin position="644"/>
        <end position="667"/>
    </location>
</feature>
<keyword evidence="9" id="KW-1185">Reference proteome</keyword>
<keyword evidence="4" id="KW-0862">Zinc</keyword>
<dbReference type="OrthoDB" id="3437960at2759"/>
<accession>A0A821UFL2</accession>
<feature type="domain" description="C2H2-type" evidence="7">
    <location>
        <begin position="239"/>
        <end position="264"/>
    </location>
</feature>